<dbReference type="SUPFAM" id="SSF101821">
    <property type="entry name" value="Aminopeptidase/glucanase lid domain"/>
    <property type="match status" value="1"/>
</dbReference>
<accession>A0AA37IWR5</accession>
<dbReference type="PANTHER" id="PTHR28570">
    <property type="entry name" value="ASPARTYL AMINOPEPTIDASE"/>
    <property type="match status" value="1"/>
</dbReference>
<protein>
    <recommendedName>
        <fullName evidence="10">M18 family aminopeptidase</fullName>
        <ecNumber evidence="10">3.4.11.-</ecNumber>
    </recommendedName>
</protein>
<dbReference type="GO" id="GO:0005737">
    <property type="term" value="C:cytoplasm"/>
    <property type="evidence" value="ECO:0007669"/>
    <property type="project" value="UniProtKB-ARBA"/>
</dbReference>
<dbReference type="GO" id="GO:0008270">
    <property type="term" value="F:zinc ion binding"/>
    <property type="evidence" value="ECO:0007669"/>
    <property type="project" value="InterPro"/>
</dbReference>
<dbReference type="GO" id="GO:0008237">
    <property type="term" value="F:metallopeptidase activity"/>
    <property type="evidence" value="ECO:0007669"/>
    <property type="project" value="UniProtKB-KW"/>
</dbReference>
<keyword evidence="6 9" id="KW-0378">Hydrolase</keyword>
<evidence type="ECO:0000256" key="11">
    <source>
        <dbReference type="SAM" id="MobiDB-lite"/>
    </source>
</evidence>
<gene>
    <name evidence="12" type="ORF">JCM17207_02140</name>
</gene>
<evidence type="ECO:0000313" key="13">
    <source>
        <dbReference type="Proteomes" id="UP001055185"/>
    </source>
</evidence>
<keyword evidence="4 9" id="KW-0645">Protease</keyword>
<evidence type="ECO:0000256" key="5">
    <source>
        <dbReference type="ARBA" id="ARBA00022723"/>
    </source>
</evidence>
<evidence type="ECO:0000256" key="1">
    <source>
        <dbReference type="ARBA" id="ARBA00001947"/>
    </source>
</evidence>
<dbReference type="EMBL" id="BQKV01000011">
    <property type="protein sequence ID" value="GJN63589.1"/>
    <property type="molecule type" value="Genomic_DNA"/>
</dbReference>
<proteinExistence type="inferred from homology"/>
<dbReference type="SUPFAM" id="SSF53187">
    <property type="entry name" value="Zn-dependent exopeptidases"/>
    <property type="match status" value="1"/>
</dbReference>
<evidence type="ECO:0000256" key="10">
    <source>
        <dbReference type="RuleBase" id="RU004387"/>
    </source>
</evidence>
<dbReference type="Proteomes" id="UP001055185">
    <property type="component" value="Unassembled WGS sequence"/>
</dbReference>
<dbReference type="InterPro" id="IPR001948">
    <property type="entry name" value="Peptidase_M18"/>
</dbReference>
<keyword evidence="8 9" id="KW-0482">Metalloprotease</keyword>
<evidence type="ECO:0000256" key="4">
    <source>
        <dbReference type="ARBA" id="ARBA00022670"/>
    </source>
</evidence>
<reference evidence="12" key="1">
    <citation type="journal article" date="2022" name="Int. J. Syst. Evol. Microbiol.">
        <title>Genome-based, phenotypic and chemotaxonomic classification of Faecalibacterium strains: proposal of three novel species Faecalibacterium duncaniae sp. nov., Faecalibacterium hattorii sp. nov. and Faecalibacterium gallinarum sp. nov. .</title>
        <authorList>
            <person name="Sakamoto M."/>
            <person name="Sakurai N."/>
            <person name="Tanno H."/>
            <person name="Iino T."/>
            <person name="Ohkuma M."/>
            <person name="Endo A."/>
        </authorList>
    </citation>
    <scope>NUCLEOTIDE SEQUENCE</scope>
    <source>
        <strain evidence="12">JCM 17207</strain>
    </source>
</reference>
<evidence type="ECO:0000256" key="8">
    <source>
        <dbReference type="ARBA" id="ARBA00023049"/>
    </source>
</evidence>
<dbReference type="NCBIfam" id="NF002759">
    <property type="entry name" value="PRK02813.1"/>
    <property type="match status" value="1"/>
</dbReference>
<dbReference type="AlphaFoldDB" id="A0AA37IWR5"/>
<comment type="cofactor">
    <cofactor evidence="1 10">
        <name>Zn(2+)</name>
        <dbReference type="ChEBI" id="CHEBI:29105"/>
    </cofactor>
</comment>
<comment type="similarity">
    <text evidence="2 9">Belongs to the peptidase M18 family.</text>
</comment>
<dbReference type="EC" id="3.4.11.-" evidence="10"/>
<dbReference type="Gene3D" id="2.30.250.10">
    <property type="entry name" value="Aminopeptidase i, Domain 2"/>
    <property type="match status" value="1"/>
</dbReference>
<dbReference type="Pfam" id="PF02127">
    <property type="entry name" value="Peptidase_M18"/>
    <property type="match status" value="1"/>
</dbReference>
<evidence type="ECO:0000313" key="12">
    <source>
        <dbReference type="EMBL" id="GJN63589.1"/>
    </source>
</evidence>
<feature type="region of interest" description="Disordered" evidence="11">
    <location>
        <begin position="305"/>
        <end position="325"/>
    </location>
</feature>
<sequence>MNTKEVFSLDGLFDFLDKSVSPYHAAAAAAEILEQAGFQHCPESAPWALTPGGKYYTTRNGSAVLAWRMPAAGGLTGWHVTASHSDSPSWQIKNPDVEDKMYAKAETEGYGGMIMPTWMDRPLSVAGRLLVRTEKGIETRLVAPNRALVCIPNLCIHFNREANKGYVYNPQVDLQPICGAAGGSLLKTLAEEAGVAVEDIVAHDLLLCVRQKAERVGLSGEYFMSGRIDDLECAYTTLWGFLQGRGEEPGRCDVWCMFDNEEVGSSSRQGAQGTLMADVMARIEDALSVSREASIRARSNSLLLSADNGHANHPNHPEKSDPRNPVQMGGGVLLKYNANQNYTTSGFTAAAFKEICRRADVPVQAFANRADVPGGRTLGNLLGHQIAIPMVDTGLGQLAMHSAVETASCADAEYMARVCAEFYNTPIFQPADGVWQLGQ</sequence>
<dbReference type="Gene3D" id="3.40.630.10">
    <property type="entry name" value="Zn peptidases"/>
    <property type="match status" value="2"/>
</dbReference>
<keyword evidence="13" id="KW-1185">Reference proteome</keyword>
<evidence type="ECO:0000256" key="3">
    <source>
        <dbReference type="ARBA" id="ARBA00022438"/>
    </source>
</evidence>
<organism evidence="12 13">
    <name type="scientific">Faecalibacterium gallinarum</name>
    <dbReference type="NCBI Taxonomy" id="2903556"/>
    <lineage>
        <taxon>Bacteria</taxon>
        <taxon>Bacillati</taxon>
        <taxon>Bacillota</taxon>
        <taxon>Clostridia</taxon>
        <taxon>Eubacteriales</taxon>
        <taxon>Oscillospiraceae</taxon>
        <taxon>Faecalibacterium</taxon>
    </lineage>
</organism>
<keyword evidence="3 9" id="KW-0031">Aminopeptidase</keyword>
<dbReference type="GO" id="GO:0004177">
    <property type="term" value="F:aminopeptidase activity"/>
    <property type="evidence" value="ECO:0007669"/>
    <property type="project" value="UniProtKB-KW"/>
</dbReference>
<evidence type="ECO:0000256" key="2">
    <source>
        <dbReference type="ARBA" id="ARBA00008290"/>
    </source>
</evidence>
<evidence type="ECO:0000256" key="9">
    <source>
        <dbReference type="RuleBase" id="RU004386"/>
    </source>
</evidence>
<keyword evidence="5 9" id="KW-0479">Metal-binding</keyword>
<dbReference type="InterPro" id="IPR023358">
    <property type="entry name" value="Peptidase_M18_dom2"/>
</dbReference>
<keyword evidence="7 9" id="KW-0862">Zinc</keyword>
<evidence type="ECO:0000256" key="6">
    <source>
        <dbReference type="ARBA" id="ARBA00022801"/>
    </source>
</evidence>
<name>A0AA37IWR5_9FIRM</name>
<evidence type="ECO:0000256" key="7">
    <source>
        <dbReference type="ARBA" id="ARBA00022833"/>
    </source>
</evidence>
<dbReference type="PRINTS" id="PR00932">
    <property type="entry name" value="AMINO1PTASE"/>
</dbReference>
<comment type="caution">
    <text evidence="12">The sequence shown here is derived from an EMBL/GenBank/DDBJ whole genome shotgun (WGS) entry which is preliminary data.</text>
</comment>
<dbReference type="RefSeq" id="WP_238315616.1">
    <property type="nucleotide sequence ID" value="NZ_BQKV01000011.1"/>
</dbReference>
<dbReference type="GO" id="GO:0006508">
    <property type="term" value="P:proteolysis"/>
    <property type="evidence" value="ECO:0007669"/>
    <property type="project" value="UniProtKB-KW"/>
</dbReference>
<dbReference type="PANTHER" id="PTHR28570:SF3">
    <property type="entry name" value="ASPARTYL AMINOPEPTIDASE"/>
    <property type="match status" value="1"/>
</dbReference>